<keyword evidence="2" id="KW-1185">Reference proteome</keyword>
<protein>
    <submittedName>
        <fullName evidence="1">Uncharacterized protein</fullName>
    </submittedName>
</protein>
<evidence type="ECO:0000313" key="2">
    <source>
        <dbReference type="Proteomes" id="UP001487296"/>
    </source>
</evidence>
<accession>A0ABV1FU25</accession>
<reference evidence="1 2" key="1">
    <citation type="submission" date="2024-04" db="EMBL/GenBank/DDBJ databases">
        <title>Human intestinal bacterial collection.</title>
        <authorList>
            <person name="Pauvert C."/>
            <person name="Hitch T.C.A."/>
            <person name="Clavel T."/>
        </authorList>
    </citation>
    <scope>NUCLEOTIDE SEQUENCE [LARGE SCALE GENOMIC DNA]</scope>
    <source>
        <strain evidence="1 2">CLA-AA-H145</strain>
    </source>
</reference>
<dbReference type="Pfam" id="PF22558">
    <property type="entry name" value="REase-ARP"/>
    <property type="match status" value="1"/>
</dbReference>
<dbReference type="RefSeq" id="WP_252345008.1">
    <property type="nucleotide sequence ID" value="NZ_JAHKBE010000113.1"/>
</dbReference>
<comment type="caution">
    <text evidence="1">The sequence shown here is derived from an EMBL/GenBank/DDBJ whole genome shotgun (WGS) entry which is preliminary data.</text>
</comment>
<name>A0ABV1FU25_9BACT</name>
<organism evidence="1 2">
    <name type="scientific">Hallella faecis</name>
    <dbReference type="NCBI Taxonomy" id="2841596"/>
    <lineage>
        <taxon>Bacteria</taxon>
        <taxon>Pseudomonadati</taxon>
        <taxon>Bacteroidota</taxon>
        <taxon>Bacteroidia</taxon>
        <taxon>Bacteroidales</taxon>
        <taxon>Prevotellaceae</taxon>
        <taxon>Hallella</taxon>
    </lineage>
</organism>
<dbReference type="InterPro" id="IPR054333">
    <property type="entry name" value="REase-ARP-assoc"/>
</dbReference>
<dbReference type="EMBL" id="JBBNFP010000109">
    <property type="protein sequence ID" value="MEQ2487877.1"/>
    <property type="molecule type" value="Genomic_DNA"/>
</dbReference>
<dbReference type="Proteomes" id="UP001487296">
    <property type="component" value="Unassembled WGS sequence"/>
</dbReference>
<proteinExistence type="predicted"/>
<sequence>MGEEYKDFQKKKIYGCLVDYKERHITRDSGKYKGEENPWFLPEKYWDEELPAMLYDGIRETVKEIQNSEFKYTPHIFAFKHVASSQTACVNLFVPIMESESVNDILKSIEACPKDFKCVAKEQLFHGYRFEFWDSTDEKSKGLLGDHSKRRVRTVMWPSHTTIQMMNFAYGLSNIN</sequence>
<gene>
    <name evidence="1" type="ORF">AAAT34_12620</name>
</gene>
<evidence type="ECO:0000313" key="1">
    <source>
        <dbReference type="EMBL" id="MEQ2487877.1"/>
    </source>
</evidence>